<name>A0A0F8A575_9HYPO</name>
<dbReference type="OrthoDB" id="5243812at2759"/>
<dbReference type="InterPro" id="IPR036188">
    <property type="entry name" value="FAD/NAD-bd_sf"/>
</dbReference>
<gene>
    <name evidence="1" type="ORF">HIM_05748</name>
</gene>
<evidence type="ECO:0008006" key="3">
    <source>
        <dbReference type="Google" id="ProtNLM"/>
    </source>
</evidence>
<accession>A0A0F8A575</accession>
<protein>
    <recommendedName>
        <fullName evidence="3">Glucose-methanol-choline oxidoreductase N-terminal domain-containing protein</fullName>
    </recommendedName>
</protein>
<evidence type="ECO:0000313" key="2">
    <source>
        <dbReference type="Proteomes" id="UP000054481"/>
    </source>
</evidence>
<dbReference type="AlphaFoldDB" id="A0A0F8A575"/>
<dbReference type="EMBL" id="KQ030522">
    <property type="protein sequence ID" value="KJZ74839.1"/>
    <property type="molecule type" value="Genomic_DNA"/>
</dbReference>
<keyword evidence="2" id="KW-1185">Reference proteome</keyword>
<sequence length="96" mass="10410">MGLYTELPPDLREVDVIISGAGPSCYNDANVVHPGLLVDHLSPGARLNKTCTGKTSEKLGGRERISSLMYARGRASDYDGWEAPGWTGRESLPCFK</sequence>
<dbReference type="Proteomes" id="UP000054481">
    <property type="component" value="Unassembled WGS sequence"/>
</dbReference>
<dbReference type="Gene3D" id="3.50.50.60">
    <property type="entry name" value="FAD/NAD(P)-binding domain"/>
    <property type="match status" value="1"/>
</dbReference>
<reference evidence="1 2" key="1">
    <citation type="journal article" date="2014" name="Genome Biol. Evol.">
        <title>Comparative genomics and transcriptomics analyses reveal divergent lifestyle features of nematode endoparasitic fungus Hirsutella minnesotensis.</title>
        <authorList>
            <person name="Lai Y."/>
            <person name="Liu K."/>
            <person name="Zhang X."/>
            <person name="Zhang X."/>
            <person name="Li K."/>
            <person name="Wang N."/>
            <person name="Shu C."/>
            <person name="Wu Y."/>
            <person name="Wang C."/>
            <person name="Bushley K.E."/>
            <person name="Xiang M."/>
            <person name="Liu X."/>
        </authorList>
    </citation>
    <scope>NUCLEOTIDE SEQUENCE [LARGE SCALE GENOMIC DNA]</scope>
    <source>
        <strain evidence="1 2">3608</strain>
    </source>
</reference>
<evidence type="ECO:0000313" key="1">
    <source>
        <dbReference type="EMBL" id="KJZ74839.1"/>
    </source>
</evidence>
<organism evidence="1 2">
    <name type="scientific">Hirsutella minnesotensis 3608</name>
    <dbReference type="NCBI Taxonomy" id="1043627"/>
    <lineage>
        <taxon>Eukaryota</taxon>
        <taxon>Fungi</taxon>
        <taxon>Dikarya</taxon>
        <taxon>Ascomycota</taxon>
        <taxon>Pezizomycotina</taxon>
        <taxon>Sordariomycetes</taxon>
        <taxon>Hypocreomycetidae</taxon>
        <taxon>Hypocreales</taxon>
        <taxon>Ophiocordycipitaceae</taxon>
        <taxon>Hirsutella</taxon>
    </lineage>
</organism>
<proteinExistence type="predicted"/>